<feature type="transmembrane region" description="Helical" evidence="7">
    <location>
        <begin position="199"/>
        <end position="221"/>
    </location>
</feature>
<dbReference type="OrthoDB" id="3639251at2759"/>
<dbReference type="InterPro" id="IPR036259">
    <property type="entry name" value="MFS_trans_sf"/>
</dbReference>
<reference evidence="9 10" key="1">
    <citation type="submission" date="2019-07" db="EMBL/GenBank/DDBJ databases">
        <title>Draft genome assembly of a fouling barnacle, Amphibalanus amphitrite (Darwin, 1854): The first reference genome for Thecostraca.</title>
        <authorList>
            <person name="Kim W."/>
        </authorList>
    </citation>
    <scope>NUCLEOTIDE SEQUENCE [LARGE SCALE GENOMIC DNA]</scope>
    <source>
        <strain evidence="9">SNU_AA5</strain>
        <tissue evidence="9">Soma without cirri and trophi</tissue>
    </source>
</reference>
<evidence type="ECO:0000256" key="4">
    <source>
        <dbReference type="ARBA" id="ARBA00022989"/>
    </source>
</evidence>
<keyword evidence="5 7" id="KW-0472">Membrane</keyword>
<dbReference type="EMBL" id="VIIS01000976">
    <property type="protein sequence ID" value="KAF0303091.1"/>
    <property type="molecule type" value="Genomic_DNA"/>
</dbReference>
<name>A0A6A4WME2_AMPAM</name>
<gene>
    <name evidence="9" type="primary">spns2</name>
    <name evidence="9" type="ORF">FJT64_024908</name>
</gene>
<feature type="transmembrane region" description="Helical" evidence="7">
    <location>
        <begin position="143"/>
        <end position="166"/>
    </location>
</feature>
<dbReference type="SUPFAM" id="SSF103473">
    <property type="entry name" value="MFS general substrate transporter"/>
    <property type="match status" value="1"/>
</dbReference>
<comment type="caution">
    <text evidence="9">The sequence shown here is derived from an EMBL/GenBank/DDBJ whole genome shotgun (WGS) entry which is preliminary data.</text>
</comment>
<comment type="similarity">
    <text evidence="6">Belongs to the major facilitator superfamily. Spinster (TC 2.A.1.49) family.</text>
</comment>
<dbReference type="GO" id="GO:0016020">
    <property type="term" value="C:membrane"/>
    <property type="evidence" value="ECO:0007669"/>
    <property type="project" value="UniProtKB-SubCell"/>
</dbReference>
<dbReference type="PANTHER" id="PTHR23505">
    <property type="entry name" value="SPINSTER"/>
    <property type="match status" value="1"/>
</dbReference>
<dbReference type="Proteomes" id="UP000440578">
    <property type="component" value="Unassembled WGS sequence"/>
</dbReference>
<dbReference type="InterPro" id="IPR044770">
    <property type="entry name" value="MFS_spinster-like"/>
</dbReference>
<feature type="transmembrane region" description="Helical" evidence="7">
    <location>
        <begin position="233"/>
        <end position="254"/>
    </location>
</feature>
<dbReference type="PANTHER" id="PTHR23505:SF79">
    <property type="entry name" value="PROTEIN SPINSTER"/>
    <property type="match status" value="1"/>
</dbReference>
<feature type="transmembrane region" description="Helical" evidence="7">
    <location>
        <begin position="421"/>
        <end position="442"/>
    </location>
</feature>
<evidence type="ECO:0000256" key="2">
    <source>
        <dbReference type="ARBA" id="ARBA00022448"/>
    </source>
</evidence>
<comment type="subcellular location">
    <subcellularLocation>
        <location evidence="1">Membrane</location>
        <topology evidence="1">Multi-pass membrane protein</topology>
    </subcellularLocation>
</comment>
<feature type="domain" description="Major facilitator superfamily (MFS) profile" evidence="8">
    <location>
        <begin position="37"/>
        <end position="444"/>
    </location>
</feature>
<dbReference type="InterPro" id="IPR020846">
    <property type="entry name" value="MFS_dom"/>
</dbReference>
<feature type="transmembrane region" description="Helical" evidence="7">
    <location>
        <begin position="173"/>
        <end position="193"/>
    </location>
</feature>
<dbReference type="PROSITE" id="PS50850">
    <property type="entry name" value="MFS"/>
    <property type="match status" value="1"/>
</dbReference>
<dbReference type="AlphaFoldDB" id="A0A6A4WME2"/>
<keyword evidence="10" id="KW-1185">Reference proteome</keyword>
<sequence length="444" mass="48293">MVAPEKVRKIKKLMAAEHPLHGCWQLLTTQKPYSLYLLAILLATYLLSQINQYVMAVVARPMAQEIKFGERSCFVNETICNSASCSANASHPAFPISVGNESLAQVMEEMNNITLLSSTRSNSNSNSSGDCERWEYRPAGYQYTVLIGPAFFLFFTATGIPLGILADVYSRKAILGVCLLLWSACTTCTGFVTGYWQLLLLRIGVAVGESVCVPLCTSLIADHFSQRTRGAALGVFSLGTNAGYSLAFTLGDLITRANFYQMGWRWAFILTGLPGILHSFIISFTVTEPPKVAKKRQFSSKAFTRHRLGTNVKRVLQPFASVGLIALTAAAAVRTTVGIMWAYNVQLYFEAAGESSADIAQWLSWIPLAAGSLGAVLGGVLSDVLYVRRGLAGRVLVLVVSQLATAPCAAAALYLRPPQAYYLLIPVYILGTYHLLIPVYILGT</sequence>
<feature type="transmembrane region" description="Helical" evidence="7">
    <location>
        <begin position="35"/>
        <end position="54"/>
    </location>
</feature>
<dbReference type="InterPro" id="IPR011701">
    <property type="entry name" value="MFS"/>
</dbReference>
<evidence type="ECO:0000256" key="6">
    <source>
        <dbReference type="ARBA" id="ARBA00024338"/>
    </source>
</evidence>
<keyword evidence="3 7" id="KW-0812">Transmembrane</keyword>
<evidence type="ECO:0000313" key="10">
    <source>
        <dbReference type="Proteomes" id="UP000440578"/>
    </source>
</evidence>
<keyword evidence="2" id="KW-0813">Transport</keyword>
<organism evidence="9 10">
    <name type="scientific">Amphibalanus amphitrite</name>
    <name type="common">Striped barnacle</name>
    <name type="synonym">Balanus amphitrite</name>
    <dbReference type="NCBI Taxonomy" id="1232801"/>
    <lineage>
        <taxon>Eukaryota</taxon>
        <taxon>Metazoa</taxon>
        <taxon>Ecdysozoa</taxon>
        <taxon>Arthropoda</taxon>
        <taxon>Crustacea</taxon>
        <taxon>Multicrustacea</taxon>
        <taxon>Cirripedia</taxon>
        <taxon>Thoracica</taxon>
        <taxon>Thoracicalcarea</taxon>
        <taxon>Balanomorpha</taxon>
        <taxon>Balanoidea</taxon>
        <taxon>Balanidae</taxon>
        <taxon>Amphibalaninae</taxon>
        <taxon>Amphibalanus</taxon>
    </lineage>
</organism>
<proteinExistence type="inferred from homology"/>
<evidence type="ECO:0000256" key="5">
    <source>
        <dbReference type="ARBA" id="ARBA00023136"/>
    </source>
</evidence>
<protein>
    <submittedName>
        <fullName evidence="9">Protein spinster 2</fullName>
    </submittedName>
</protein>
<feature type="transmembrane region" description="Helical" evidence="7">
    <location>
        <begin position="395"/>
        <end position="415"/>
    </location>
</feature>
<feature type="transmembrane region" description="Helical" evidence="7">
    <location>
        <begin position="266"/>
        <end position="286"/>
    </location>
</feature>
<accession>A0A6A4WME2</accession>
<evidence type="ECO:0000256" key="3">
    <source>
        <dbReference type="ARBA" id="ARBA00022692"/>
    </source>
</evidence>
<feature type="transmembrane region" description="Helical" evidence="7">
    <location>
        <begin position="315"/>
        <end position="342"/>
    </location>
</feature>
<evidence type="ECO:0000313" key="9">
    <source>
        <dbReference type="EMBL" id="KAF0303091.1"/>
    </source>
</evidence>
<dbReference type="GO" id="GO:0022857">
    <property type="term" value="F:transmembrane transporter activity"/>
    <property type="evidence" value="ECO:0007669"/>
    <property type="project" value="InterPro"/>
</dbReference>
<keyword evidence="4 7" id="KW-1133">Transmembrane helix</keyword>
<dbReference type="Pfam" id="PF07690">
    <property type="entry name" value="MFS_1"/>
    <property type="match status" value="1"/>
</dbReference>
<evidence type="ECO:0000256" key="1">
    <source>
        <dbReference type="ARBA" id="ARBA00004141"/>
    </source>
</evidence>
<evidence type="ECO:0000259" key="8">
    <source>
        <dbReference type="PROSITE" id="PS50850"/>
    </source>
</evidence>
<dbReference type="Gene3D" id="1.20.1250.20">
    <property type="entry name" value="MFS general substrate transporter like domains"/>
    <property type="match status" value="1"/>
</dbReference>
<feature type="transmembrane region" description="Helical" evidence="7">
    <location>
        <begin position="362"/>
        <end position="386"/>
    </location>
</feature>
<evidence type="ECO:0000256" key="7">
    <source>
        <dbReference type="SAM" id="Phobius"/>
    </source>
</evidence>